<name>A0A1F4V8G3_UNCKA</name>
<keyword evidence="3 7" id="KW-0067">ATP-binding</keyword>
<dbReference type="InterPro" id="IPR024088">
    <property type="entry name" value="Tyr-tRNA-ligase_bac-type"/>
</dbReference>
<keyword evidence="6" id="KW-0694">RNA-binding</keyword>
<evidence type="ECO:0000256" key="4">
    <source>
        <dbReference type="ARBA" id="ARBA00022917"/>
    </source>
</evidence>
<keyword evidence="4 7" id="KW-0648">Protein biosynthesis</keyword>
<dbReference type="Pfam" id="PF01479">
    <property type="entry name" value="S4"/>
    <property type="match status" value="1"/>
</dbReference>
<dbReference type="InterPro" id="IPR036986">
    <property type="entry name" value="S4_RNA-bd_sf"/>
</dbReference>
<evidence type="ECO:0000259" key="8">
    <source>
        <dbReference type="SMART" id="SM00363"/>
    </source>
</evidence>
<organism evidence="9 10">
    <name type="scientific">candidate division WWE3 bacterium RIFCSPHIGHO2_02_FULL_38_14</name>
    <dbReference type="NCBI Taxonomy" id="1802620"/>
    <lineage>
        <taxon>Bacteria</taxon>
        <taxon>Katanobacteria</taxon>
    </lineage>
</organism>
<sequence>MVMKLLTGSDGRPMGKSLKNYIPVSDNPNDMFGKIMSIVDEVMFDYFELVTRIPMTEVLEMKQAVDEDGENPMKFKKILAKDIVTFYHGPKKAVEAEKEFENTVQNKEVTETNTTEVSNRGKMSVLEFLKLSGASKSNSHIKEVIKQGGVEVDGKKATDFNKVLDFKSGMVVKFGKRTYFRVK</sequence>
<evidence type="ECO:0000256" key="7">
    <source>
        <dbReference type="RuleBase" id="RU363036"/>
    </source>
</evidence>
<feature type="domain" description="RNA-binding S4" evidence="8">
    <location>
        <begin position="123"/>
        <end position="183"/>
    </location>
</feature>
<keyword evidence="5 7" id="KW-0030">Aminoacyl-tRNA synthetase</keyword>
<dbReference type="Gene3D" id="1.10.240.10">
    <property type="entry name" value="Tyrosyl-Transfer RNA Synthetase"/>
    <property type="match status" value="1"/>
</dbReference>
<dbReference type="Pfam" id="PF00579">
    <property type="entry name" value="tRNA-synt_1b"/>
    <property type="match status" value="1"/>
</dbReference>
<dbReference type="AlphaFoldDB" id="A0A1F4V8G3"/>
<dbReference type="PROSITE" id="PS50889">
    <property type="entry name" value="S4"/>
    <property type="match status" value="1"/>
</dbReference>
<dbReference type="Gene3D" id="3.10.290.10">
    <property type="entry name" value="RNA-binding S4 domain"/>
    <property type="match status" value="1"/>
</dbReference>
<evidence type="ECO:0000256" key="5">
    <source>
        <dbReference type="ARBA" id="ARBA00023146"/>
    </source>
</evidence>
<evidence type="ECO:0000256" key="2">
    <source>
        <dbReference type="ARBA" id="ARBA00022741"/>
    </source>
</evidence>
<proteinExistence type="inferred from homology"/>
<dbReference type="GO" id="GO:0003723">
    <property type="term" value="F:RNA binding"/>
    <property type="evidence" value="ECO:0007669"/>
    <property type="project" value="UniProtKB-KW"/>
</dbReference>
<evidence type="ECO:0000256" key="1">
    <source>
        <dbReference type="ARBA" id="ARBA00022598"/>
    </source>
</evidence>
<keyword evidence="2 7" id="KW-0547">Nucleotide-binding</keyword>
<reference evidence="9 10" key="1">
    <citation type="journal article" date="2016" name="Nat. Commun.">
        <title>Thousands of microbial genomes shed light on interconnected biogeochemical processes in an aquifer system.</title>
        <authorList>
            <person name="Anantharaman K."/>
            <person name="Brown C.T."/>
            <person name="Hug L.A."/>
            <person name="Sharon I."/>
            <person name="Castelle C.J."/>
            <person name="Probst A.J."/>
            <person name="Thomas B.C."/>
            <person name="Singh A."/>
            <person name="Wilkins M.J."/>
            <person name="Karaoz U."/>
            <person name="Brodie E.L."/>
            <person name="Williams K.H."/>
            <person name="Hubbard S.S."/>
            <person name="Banfield J.F."/>
        </authorList>
    </citation>
    <scope>NUCLEOTIDE SEQUENCE [LARGE SCALE GENOMIC DNA]</scope>
</reference>
<dbReference type="Proteomes" id="UP000178127">
    <property type="component" value="Unassembled WGS sequence"/>
</dbReference>
<dbReference type="SMART" id="SM00363">
    <property type="entry name" value="S4"/>
    <property type="match status" value="1"/>
</dbReference>
<evidence type="ECO:0000256" key="3">
    <source>
        <dbReference type="ARBA" id="ARBA00022840"/>
    </source>
</evidence>
<dbReference type="SUPFAM" id="SSF52374">
    <property type="entry name" value="Nucleotidylyl transferase"/>
    <property type="match status" value="1"/>
</dbReference>
<evidence type="ECO:0000313" key="9">
    <source>
        <dbReference type="EMBL" id="OGC53472.1"/>
    </source>
</evidence>
<dbReference type="SUPFAM" id="SSF55174">
    <property type="entry name" value="Alpha-L RNA-binding motif"/>
    <property type="match status" value="1"/>
</dbReference>
<dbReference type="GO" id="GO:0004831">
    <property type="term" value="F:tyrosine-tRNA ligase activity"/>
    <property type="evidence" value="ECO:0007669"/>
    <property type="project" value="InterPro"/>
</dbReference>
<dbReference type="GO" id="GO:0006418">
    <property type="term" value="P:tRNA aminoacylation for protein translation"/>
    <property type="evidence" value="ECO:0007669"/>
    <property type="project" value="InterPro"/>
</dbReference>
<dbReference type="InterPro" id="IPR002942">
    <property type="entry name" value="S4_RNA-bd"/>
</dbReference>
<accession>A0A1F4V8G3</accession>
<dbReference type="CDD" id="cd00165">
    <property type="entry name" value="S4"/>
    <property type="match status" value="1"/>
</dbReference>
<comment type="similarity">
    <text evidence="7">Belongs to the class-I aminoacyl-tRNA synthetase family.</text>
</comment>
<evidence type="ECO:0000256" key="6">
    <source>
        <dbReference type="PROSITE-ProRule" id="PRU00182"/>
    </source>
</evidence>
<dbReference type="GO" id="GO:0005829">
    <property type="term" value="C:cytosol"/>
    <property type="evidence" value="ECO:0007669"/>
    <property type="project" value="TreeGrafter"/>
</dbReference>
<keyword evidence="1 7" id="KW-0436">Ligase</keyword>
<protein>
    <recommendedName>
        <fullName evidence="8">RNA-binding S4 domain-containing protein</fullName>
    </recommendedName>
</protein>
<dbReference type="PANTHER" id="PTHR11766">
    <property type="entry name" value="TYROSYL-TRNA SYNTHETASE"/>
    <property type="match status" value="1"/>
</dbReference>
<comment type="caution">
    <text evidence="9">The sequence shown here is derived from an EMBL/GenBank/DDBJ whole genome shotgun (WGS) entry which is preliminary data.</text>
</comment>
<dbReference type="PANTHER" id="PTHR11766:SF1">
    <property type="entry name" value="TYROSINE--TRNA LIGASE"/>
    <property type="match status" value="1"/>
</dbReference>
<dbReference type="GO" id="GO:0005524">
    <property type="term" value="F:ATP binding"/>
    <property type="evidence" value="ECO:0007669"/>
    <property type="project" value="UniProtKB-KW"/>
</dbReference>
<dbReference type="STRING" id="1802620.A3D91_00390"/>
<gene>
    <name evidence="9" type="ORF">A3D91_00390</name>
</gene>
<dbReference type="EMBL" id="MEVD01000014">
    <property type="protein sequence ID" value="OGC53472.1"/>
    <property type="molecule type" value="Genomic_DNA"/>
</dbReference>
<dbReference type="InterPro" id="IPR002305">
    <property type="entry name" value="aa-tRNA-synth_Ic"/>
</dbReference>
<evidence type="ECO:0000313" key="10">
    <source>
        <dbReference type="Proteomes" id="UP000178127"/>
    </source>
</evidence>